<evidence type="ECO:0000259" key="10">
    <source>
        <dbReference type="PROSITE" id="PS50071"/>
    </source>
</evidence>
<dbReference type="RefSeq" id="XP_039131937.1">
    <property type="nucleotide sequence ID" value="XM_039276003.1"/>
</dbReference>
<dbReference type="InterPro" id="IPR008422">
    <property type="entry name" value="KN_HD"/>
</dbReference>
<keyword evidence="11" id="KW-1185">Reference proteome</keyword>
<evidence type="ECO:0000256" key="4">
    <source>
        <dbReference type="ARBA" id="ARBA00023125"/>
    </source>
</evidence>
<dbReference type="Proteomes" id="UP001515500">
    <property type="component" value="Chromosome 9"/>
</dbReference>
<dbReference type="Pfam" id="PF05920">
    <property type="entry name" value="Homeobox_KN"/>
    <property type="match status" value="1"/>
</dbReference>
<keyword evidence="4 8" id="KW-0238">DNA-binding</keyword>
<evidence type="ECO:0000256" key="1">
    <source>
        <dbReference type="ARBA" id="ARBA00004123"/>
    </source>
</evidence>
<organism evidence="11 12">
    <name type="scientific">Dioscorea cayennensis subsp. rotundata</name>
    <name type="common">White Guinea yam</name>
    <name type="synonym">Dioscorea rotundata</name>
    <dbReference type="NCBI Taxonomy" id="55577"/>
    <lineage>
        <taxon>Eukaryota</taxon>
        <taxon>Viridiplantae</taxon>
        <taxon>Streptophyta</taxon>
        <taxon>Embryophyta</taxon>
        <taxon>Tracheophyta</taxon>
        <taxon>Spermatophyta</taxon>
        <taxon>Magnoliopsida</taxon>
        <taxon>Liliopsida</taxon>
        <taxon>Dioscoreales</taxon>
        <taxon>Dioscoreaceae</taxon>
        <taxon>Dioscorea</taxon>
    </lineage>
</organism>
<dbReference type="InterPro" id="IPR009057">
    <property type="entry name" value="Homeodomain-like_sf"/>
</dbReference>
<dbReference type="Gene3D" id="1.10.10.60">
    <property type="entry name" value="Homeodomain-like"/>
    <property type="match status" value="1"/>
</dbReference>
<reference evidence="12" key="1">
    <citation type="submission" date="2025-08" db="UniProtKB">
        <authorList>
            <consortium name="RefSeq"/>
        </authorList>
    </citation>
    <scope>IDENTIFICATION</scope>
</reference>
<evidence type="ECO:0000256" key="7">
    <source>
        <dbReference type="ARBA" id="ARBA00023242"/>
    </source>
</evidence>
<dbReference type="PROSITE" id="PS50071">
    <property type="entry name" value="HOMEOBOX_2"/>
    <property type="match status" value="1"/>
</dbReference>
<evidence type="ECO:0000313" key="12">
    <source>
        <dbReference type="RefSeq" id="XP_039131937.1"/>
    </source>
</evidence>
<dbReference type="GeneID" id="120268712"/>
<name>A0AB40BZ17_DIOCR</name>
<dbReference type="CDD" id="cd00086">
    <property type="entry name" value="homeodomain"/>
    <property type="match status" value="1"/>
</dbReference>
<feature type="region of interest" description="Disordered" evidence="9">
    <location>
        <begin position="334"/>
        <end position="363"/>
    </location>
</feature>
<feature type="region of interest" description="Disordered" evidence="9">
    <location>
        <begin position="1"/>
        <end position="27"/>
    </location>
</feature>
<gene>
    <name evidence="12" type="primary">LOC120268712</name>
</gene>
<keyword evidence="3" id="KW-0805">Transcription regulation</keyword>
<feature type="DNA-binding region" description="Homeobox" evidence="8">
    <location>
        <begin position="262"/>
        <end position="320"/>
    </location>
</feature>
<evidence type="ECO:0000256" key="3">
    <source>
        <dbReference type="ARBA" id="ARBA00023015"/>
    </source>
</evidence>
<dbReference type="Pfam" id="PF07526">
    <property type="entry name" value="POX"/>
    <property type="match status" value="1"/>
</dbReference>
<dbReference type="SUPFAM" id="SSF46689">
    <property type="entry name" value="Homeodomain-like"/>
    <property type="match status" value="1"/>
</dbReference>
<keyword evidence="6" id="KW-0804">Transcription</keyword>
<keyword evidence="5 8" id="KW-0371">Homeobox</keyword>
<proteinExistence type="inferred from homology"/>
<evidence type="ECO:0000256" key="9">
    <source>
        <dbReference type="SAM" id="MobiDB-lite"/>
    </source>
</evidence>
<dbReference type="InterPro" id="IPR006563">
    <property type="entry name" value="POX_dom"/>
</dbReference>
<evidence type="ECO:0000256" key="2">
    <source>
        <dbReference type="ARBA" id="ARBA00006454"/>
    </source>
</evidence>
<dbReference type="InterPro" id="IPR001356">
    <property type="entry name" value="HD"/>
</dbReference>
<dbReference type="InterPro" id="IPR050224">
    <property type="entry name" value="TALE_homeobox"/>
</dbReference>
<feature type="domain" description="Homeobox" evidence="10">
    <location>
        <begin position="260"/>
        <end position="319"/>
    </location>
</feature>
<evidence type="ECO:0000256" key="6">
    <source>
        <dbReference type="ARBA" id="ARBA00023163"/>
    </source>
</evidence>
<sequence>MASTVDEYDDQAHAMYHVPQHSRREKLRFSDSNPLVLPIPSSSSSSSPNPNPNLNSSCLGGFASRAFSLSLSSAALLEHAPSRPFTGYAAVLSGSRFLEPALQVLEAACGVGRDGAFFDGDRFGMEDACRAERVVNGLVLGKEQQWKKARLVSMLDEVCSRYTHYYQQLQAVIQAFESVAGLSTAAPYALMALQTMSKQFRCLTNLISDQLHKLHLTDKTPGNEGIKRKDVPTFGVINTGVGGLRTASNSETYRQPPIWRPQRGLPERAVAVLRKWLFEHFLHPYPTDTDKQMLAKQTGLSRNQVSNWFINARVRLWKPMVEEVHSLELSQSHQFPAGDKNKNANGQPHAPPPSFIATQSDNQTSVNTCHWKNQYPTPKPFRSDLSQITHQIAEPLNFASNEISSHHDIGTGTGLSVAGRGNGGVTLTLGLHQSNGVRIHEPLHLNTVHSFGFDYGDAYVMDTIGGHDQHFGRSIGRHCIHDFVG</sequence>
<dbReference type="SMART" id="SM00389">
    <property type="entry name" value="HOX"/>
    <property type="match status" value="1"/>
</dbReference>
<keyword evidence="7 8" id="KW-0539">Nucleus</keyword>
<dbReference type="GO" id="GO:0005634">
    <property type="term" value="C:nucleus"/>
    <property type="evidence" value="ECO:0007669"/>
    <property type="project" value="UniProtKB-SubCell"/>
</dbReference>
<accession>A0AB40BZ17</accession>
<dbReference type="SMART" id="SM00574">
    <property type="entry name" value="POX"/>
    <property type="match status" value="1"/>
</dbReference>
<dbReference type="PANTHER" id="PTHR11850">
    <property type="entry name" value="HOMEOBOX PROTEIN TRANSCRIPTION FACTORS"/>
    <property type="match status" value="1"/>
</dbReference>
<dbReference type="GO" id="GO:0006355">
    <property type="term" value="P:regulation of DNA-templated transcription"/>
    <property type="evidence" value="ECO:0007669"/>
    <property type="project" value="InterPro"/>
</dbReference>
<comment type="similarity">
    <text evidence="2">Belongs to the TALE/BELL homeobox family.</text>
</comment>
<evidence type="ECO:0000256" key="8">
    <source>
        <dbReference type="PROSITE-ProRule" id="PRU00108"/>
    </source>
</evidence>
<protein>
    <submittedName>
        <fullName evidence="12">BEL1-like homeodomain protein 9</fullName>
    </submittedName>
</protein>
<evidence type="ECO:0000256" key="5">
    <source>
        <dbReference type="ARBA" id="ARBA00023155"/>
    </source>
</evidence>
<dbReference type="GO" id="GO:0003677">
    <property type="term" value="F:DNA binding"/>
    <property type="evidence" value="ECO:0007669"/>
    <property type="project" value="UniProtKB-UniRule"/>
</dbReference>
<dbReference type="FunFam" id="1.10.10.60:FF:000117">
    <property type="entry name" value="BEL1-like homeodomain protein 9"/>
    <property type="match status" value="1"/>
</dbReference>
<dbReference type="AlphaFoldDB" id="A0AB40BZ17"/>
<evidence type="ECO:0000313" key="11">
    <source>
        <dbReference type="Proteomes" id="UP001515500"/>
    </source>
</evidence>
<comment type="subcellular location">
    <subcellularLocation>
        <location evidence="1 8">Nucleus</location>
    </subcellularLocation>
</comment>